<dbReference type="HAMAP" id="MF_00378">
    <property type="entry name" value="Exonuc_7_L"/>
    <property type="match status" value="1"/>
</dbReference>
<dbReference type="Proteomes" id="UP000317171">
    <property type="component" value="Chromosome"/>
</dbReference>
<evidence type="ECO:0000256" key="7">
    <source>
        <dbReference type="SAM" id="Coils"/>
    </source>
</evidence>
<dbReference type="GO" id="GO:0008855">
    <property type="term" value="F:exodeoxyribonuclease VII activity"/>
    <property type="evidence" value="ECO:0007669"/>
    <property type="project" value="UniProtKB-UniRule"/>
</dbReference>
<evidence type="ECO:0000259" key="9">
    <source>
        <dbReference type="Pfam" id="PF13742"/>
    </source>
</evidence>
<dbReference type="PANTHER" id="PTHR30008:SF0">
    <property type="entry name" value="EXODEOXYRIBONUCLEASE 7 LARGE SUBUNIT"/>
    <property type="match status" value="1"/>
</dbReference>
<dbReference type="OrthoDB" id="9802795at2"/>
<dbReference type="EMBL" id="CP036269">
    <property type="protein sequence ID" value="QDT40439.1"/>
    <property type="molecule type" value="Genomic_DNA"/>
</dbReference>
<dbReference type="EC" id="3.1.11.6" evidence="5"/>
<keyword evidence="1 5" id="KW-0963">Cytoplasm</keyword>
<dbReference type="NCBIfam" id="TIGR00237">
    <property type="entry name" value="xseA"/>
    <property type="match status" value="1"/>
</dbReference>
<dbReference type="RefSeq" id="WP_145210384.1">
    <property type="nucleotide sequence ID" value="NZ_CP036269.1"/>
</dbReference>
<feature type="domain" description="OB-fold nucleic acid binding" evidence="9">
    <location>
        <begin position="9"/>
        <end position="101"/>
    </location>
</feature>
<evidence type="ECO:0000256" key="4">
    <source>
        <dbReference type="ARBA" id="ARBA00022839"/>
    </source>
</evidence>
<dbReference type="GO" id="GO:0005737">
    <property type="term" value="C:cytoplasm"/>
    <property type="evidence" value="ECO:0007669"/>
    <property type="project" value="UniProtKB-SubCell"/>
</dbReference>
<proteinExistence type="inferred from homology"/>
<dbReference type="AlphaFoldDB" id="A0A517R971"/>
<dbReference type="Pfam" id="PF02601">
    <property type="entry name" value="Exonuc_VII_L"/>
    <property type="match status" value="1"/>
</dbReference>
<dbReference type="CDD" id="cd04489">
    <property type="entry name" value="ExoVII_LU_OBF"/>
    <property type="match status" value="1"/>
</dbReference>
<keyword evidence="2 5" id="KW-0540">Nuclease</keyword>
<evidence type="ECO:0000256" key="5">
    <source>
        <dbReference type="HAMAP-Rule" id="MF_00378"/>
    </source>
</evidence>
<protein>
    <recommendedName>
        <fullName evidence="5">Exodeoxyribonuclease 7 large subunit</fullName>
        <ecNumber evidence="5">3.1.11.6</ecNumber>
    </recommendedName>
    <alternativeName>
        <fullName evidence="5">Exodeoxyribonuclease VII large subunit</fullName>
        <shortName evidence="5">Exonuclease VII large subunit</shortName>
    </alternativeName>
</protein>
<evidence type="ECO:0000313" key="10">
    <source>
        <dbReference type="EMBL" id="QDT40439.1"/>
    </source>
</evidence>
<dbReference type="GO" id="GO:0006308">
    <property type="term" value="P:DNA catabolic process"/>
    <property type="evidence" value="ECO:0007669"/>
    <property type="project" value="UniProtKB-UniRule"/>
</dbReference>
<dbReference type="GO" id="GO:0003676">
    <property type="term" value="F:nucleic acid binding"/>
    <property type="evidence" value="ECO:0007669"/>
    <property type="project" value="InterPro"/>
</dbReference>
<dbReference type="InterPro" id="IPR020579">
    <property type="entry name" value="Exonuc_VII_lsu_C"/>
</dbReference>
<keyword evidence="4 5" id="KW-0269">Exonuclease</keyword>
<comment type="subunit">
    <text evidence="5">Heterooligomer composed of large and small subunits.</text>
</comment>
<feature type="domain" description="Exonuclease VII large subunit C-terminal" evidence="8">
    <location>
        <begin position="125"/>
        <end position="342"/>
    </location>
</feature>
<accession>A0A517R971</accession>
<dbReference type="Pfam" id="PF13742">
    <property type="entry name" value="tRNA_anti_2"/>
    <property type="match status" value="1"/>
</dbReference>
<evidence type="ECO:0000259" key="8">
    <source>
        <dbReference type="Pfam" id="PF02601"/>
    </source>
</evidence>
<comment type="catalytic activity">
    <reaction evidence="5 6">
        <text>Exonucleolytic cleavage in either 5'- to 3'- or 3'- to 5'-direction to yield nucleoside 5'-phosphates.</text>
        <dbReference type="EC" id="3.1.11.6"/>
    </reaction>
</comment>
<comment type="similarity">
    <text evidence="5 6">Belongs to the XseA family.</text>
</comment>
<dbReference type="KEGG" id="gaz:Pan241w_04960"/>
<comment type="subcellular location">
    <subcellularLocation>
        <location evidence="5 6">Cytoplasm</location>
    </subcellularLocation>
</comment>
<gene>
    <name evidence="5 10" type="primary">xseA</name>
    <name evidence="10" type="ORF">Pan241w_04960</name>
</gene>
<dbReference type="GO" id="GO:0009318">
    <property type="term" value="C:exodeoxyribonuclease VII complex"/>
    <property type="evidence" value="ECO:0007669"/>
    <property type="project" value="UniProtKB-UniRule"/>
</dbReference>
<evidence type="ECO:0000256" key="2">
    <source>
        <dbReference type="ARBA" id="ARBA00022722"/>
    </source>
</evidence>
<dbReference type="InterPro" id="IPR003753">
    <property type="entry name" value="Exonuc_VII_L"/>
</dbReference>
<dbReference type="InterPro" id="IPR025824">
    <property type="entry name" value="OB-fold_nuc-bd_dom"/>
</dbReference>
<evidence type="ECO:0000313" key="11">
    <source>
        <dbReference type="Proteomes" id="UP000317171"/>
    </source>
</evidence>
<reference evidence="10 11" key="1">
    <citation type="submission" date="2019-02" db="EMBL/GenBank/DDBJ databases">
        <title>Deep-cultivation of Planctomycetes and their phenomic and genomic characterization uncovers novel biology.</title>
        <authorList>
            <person name="Wiegand S."/>
            <person name="Jogler M."/>
            <person name="Boedeker C."/>
            <person name="Pinto D."/>
            <person name="Vollmers J."/>
            <person name="Rivas-Marin E."/>
            <person name="Kohn T."/>
            <person name="Peeters S.H."/>
            <person name="Heuer A."/>
            <person name="Rast P."/>
            <person name="Oberbeckmann S."/>
            <person name="Bunk B."/>
            <person name="Jeske O."/>
            <person name="Meyerdierks A."/>
            <person name="Storesund J.E."/>
            <person name="Kallscheuer N."/>
            <person name="Luecker S."/>
            <person name="Lage O.M."/>
            <person name="Pohl T."/>
            <person name="Merkel B.J."/>
            <person name="Hornburger P."/>
            <person name="Mueller R.-W."/>
            <person name="Bruemmer F."/>
            <person name="Labrenz M."/>
            <person name="Spormann A.M."/>
            <person name="Op den Camp H."/>
            <person name="Overmann J."/>
            <person name="Amann R."/>
            <person name="Jetten M.S.M."/>
            <person name="Mascher T."/>
            <person name="Medema M.H."/>
            <person name="Devos D.P."/>
            <person name="Kaster A.-K."/>
            <person name="Ovreas L."/>
            <person name="Rohde M."/>
            <person name="Galperin M.Y."/>
            <person name="Jogler C."/>
        </authorList>
    </citation>
    <scope>NUCLEOTIDE SEQUENCE [LARGE SCALE GENOMIC DNA]</scope>
    <source>
        <strain evidence="10 11">Pan241w</strain>
    </source>
</reference>
<evidence type="ECO:0000256" key="6">
    <source>
        <dbReference type="RuleBase" id="RU004355"/>
    </source>
</evidence>
<dbReference type="PANTHER" id="PTHR30008">
    <property type="entry name" value="EXODEOXYRIBONUCLEASE 7 LARGE SUBUNIT"/>
    <property type="match status" value="1"/>
</dbReference>
<sequence>MSSLEPEILSVTETTRQIKNLVEANFPYTWVIGEISNCTIASSGHVYLTLKDDAAQLRAVIWKRTASRLKFQLEDGMEVVAAGPIEVYQARGTYQLNIEQLLPQGVGALELAFRQMQEKLAAEGLFSPEHKRPIPQFPRKIALVTSPTSAAVRDMLQVITRRWKAVDLVIVPVAVQGEGAAEQIAAGIEIAARIPGVETIITGRGGGSLEDLWAFNEEVVARAIFDCPIPIISAVGHEIDISISDLVADRRALTPSEAAELAVPLQSDVLATLTHWKDQLTANLKQRARQARLQLDALAARPALTRPLDLIHNRAAQLDELDRRLKRSTREILSRYQSETKHLSSALDALSPLKVLSRGYSITRVETGKQETEIVKSIRQINAGDVLQTHVTDGTITSQVQKTEPESNTIK</sequence>
<keyword evidence="7" id="KW-0175">Coiled coil</keyword>
<organism evidence="10 11">
    <name type="scientific">Gimesia alba</name>
    <dbReference type="NCBI Taxonomy" id="2527973"/>
    <lineage>
        <taxon>Bacteria</taxon>
        <taxon>Pseudomonadati</taxon>
        <taxon>Planctomycetota</taxon>
        <taxon>Planctomycetia</taxon>
        <taxon>Planctomycetales</taxon>
        <taxon>Planctomycetaceae</taxon>
        <taxon>Gimesia</taxon>
    </lineage>
</organism>
<comment type="function">
    <text evidence="5">Bidirectionally degrades single-stranded DNA into large acid-insoluble oligonucleotides, which are then degraded further into small acid-soluble oligonucleotides.</text>
</comment>
<keyword evidence="11" id="KW-1185">Reference proteome</keyword>
<feature type="coiled-coil region" evidence="7">
    <location>
        <begin position="281"/>
        <end position="331"/>
    </location>
</feature>
<evidence type="ECO:0000256" key="3">
    <source>
        <dbReference type="ARBA" id="ARBA00022801"/>
    </source>
</evidence>
<name>A0A517R971_9PLAN</name>
<keyword evidence="3 5" id="KW-0378">Hydrolase</keyword>
<evidence type="ECO:0000256" key="1">
    <source>
        <dbReference type="ARBA" id="ARBA00022490"/>
    </source>
</evidence>